<dbReference type="KEGG" id="git:C6V83_04205"/>
<evidence type="ECO:0000259" key="7">
    <source>
        <dbReference type="Pfam" id="PF13515"/>
    </source>
</evidence>
<dbReference type="GO" id="GO:0016020">
    <property type="term" value="C:membrane"/>
    <property type="evidence" value="ECO:0007669"/>
    <property type="project" value="UniProtKB-SubCell"/>
</dbReference>
<dbReference type="EMBL" id="CP027433">
    <property type="protein sequence ID" value="AVL99602.1"/>
    <property type="molecule type" value="Genomic_DNA"/>
</dbReference>
<keyword evidence="2 6" id="KW-0812">Transmembrane</keyword>
<keyword evidence="3 6" id="KW-1133">Transmembrane helix</keyword>
<keyword evidence="4 6" id="KW-0472">Membrane</keyword>
<evidence type="ECO:0000256" key="4">
    <source>
        <dbReference type="ARBA" id="ARBA00023136"/>
    </source>
</evidence>
<comment type="subcellular location">
    <subcellularLocation>
        <location evidence="1">Membrane</location>
        <topology evidence="1">Multi-pass membrane protein</topology>
    </subcellularLocation>
</comment>
<feature type="domain" description="Integral membrane bound transporter" evidence="7">
    <location>
        <begin position="58"/>
        <end position="190"/>
    </location>
</feature>
<feature type="region of interest" description="Disordered" evidence="5">
    <location>
        <begin position="205"/>
        <end position="227"/>
    </location>
</feature>
<protein>
    <recommendedName>
        <fullName evidence="7">Integral membrane bound transporter domain-containing protein</fullName>
    </recommendedName>
</protein>
<feature type="transmembrane region" description="Helical" evidence="6">
    <location>
        <begin position="109"/>
        <end position="137"/>
    </location>
</feature>
<name>A0A2S0KD48_9ACTN</name>
<dbReference type="OrthoDB" id="4989419at2"/>
<evidence type="ECO:0000256" key="3">
    <source>
        <dbReference type="ARBA" id="ARBA00022989"/>
    </source>
</evidence>
<feature type="transmembrane region" description="Helical" evidence="6">
    <location>
        <begin position="174"/>
        <end position="195"/>
    </location>
</feature>
<evidence type="ECO:0000256" key="2">
    <source>
        <dbReference type="ARBA" id="ARBA00022692"/>
    </source>
</evidence>
<keyword evidence="9" id="KW-1185">Reference proteome</keyword>
<proteinExistence type="predicted"/>
<dbReference type="Proteomes" id="UP000239814">
    <property type="component" value="Chromosome"/>
</dbReference>
<evidence type="ECO:0000256" key="1">
    <source>
        <dbReference type="ARBA" id="ARBA00004141"/>
    </source>
</evidence>
<reference evidence="8 9" key="1">
    <citation type="submission" date="2018-03" db="EMBL/GenBank/DDBJ databases">
        <title>Characteristics and genome of n-alkane degrading marine bacteria Gordonia iterans isolated from crude oil contaminated in Tae-an, South Korea.</title>
        <authorList>
            <person name="Lee S.-S."/>
            <person name="Kim H."/>
        </authorList>
    </citation>
    <scope>NUCLEOTIDE SEQUENCE [LARGE SCALE GENOMIC DNA]</scope>
    <source>
        <strain evidence="8 9">Co17</strain>
    </source>
</reference>
<evidence type="ECO:0000256" key="5">
    <source>
        <dbReference type="SAM" id="MobiDB-lite"/>
    </source>
</evidence>
<evidence type="ECO:0000313" key="8">
    <source>
        <dbReference type="EMBL" id="AVL99602.1"/>
    </source>
</evidence>
<gene>
    <name evidence="8" type="ORF">C6V83_04205</name>
</gene>
<dbReference type="AlphaFoldDB" id="A0A2S0KD48"/>
<dbReference type="InterPro" id="IPR049453">
    <property type="entry name" value="Memb_transporter_dom"/>
</dbReference>
<sequence length="227" mass="23301">MGWSESRLGRRTRGLATAFAVAASLLADRWRLRPAGPFFSIFALGATALVPAESARPAAGVALSLGFANPNWAIAAAAVPLAAIDSGRVERWELRAALSRAGHRVAGTYAGLVLTAALLSLGLSPSLTALAMMALLFPTELFMTRNYAVAIGFFTPLIMLMTELGTPTGPVELLVARGLDTLIGVAAGLAAALLVRGRAYGWLTGSGSGSSSESRAPGLSTKSSSST</sequence>
<feature type="transmembrane region" description="Helical" evidence="6">
    <location>
        <begin position="144"/>
        <end position="162"/>
    </location>
</feature>
<evidence type="ECO:0000256" key="6">
    <source>
        <dbReference type="SAM" id="Phobius"/>
    </source>
</evidence>
<organism evidence="8 9">
    <name type="scientific">Gordonia iterans</name>
    <dbReference type="NCBI Taxonomy" id="1004901"/>
    <lineage>
        <taxon>Bacteria</taxon>
        <taxon>Bacillati</taxon>
        <taxon>Actinomycetota</taxon>
        <taxon>Actinomycetes</taxon>
        <taxon>Mycobacteriales</taxon>
        <taxon>Gordoniaceae</taxon>
        <taxon>Gordonia</taxon>
    </lineage>
</organism>
<accession>A0A2S0KD48</accession>
<dbReference type="Pfam" id="PF13515">
    <property type="entry name" value="FUSC_2"/>
    <property type="match status" value="1"/>
</dbReference>
<evidence type="ECO:0000313" key="9">
    <source>
        <dbReference type="Proteomes" id="UP000239814"/>
    </source>
</evidence>